<feature type="domain" description="CusB-like barrel-sandwich hybrid" evidence="7">
    <location>
        <begin position="183"/>
        <end position="304"/>
    </location>
</feature>
<evidence type="ECO:0000259" key="8">
    <source>
        <dbReference type="Pfam" id="PF25954"/>
    </source>
</evidence>
<dbReference type="Gene3D" id="2.40.420.20">
    <property type="match status" value="1"/>
</dbReference>
<dbReference type="FunFam" id="2.40.30.170:FF:000010">
    <property type="entry name" value="Efflux RND transporter periplasmic adaptor subunit"/>
    <property type="match status" value="1"/>
</dbReference>
<evidence type="ECO:0000256" key="4">
    <source>
        <dbReference type="ARBA" id="ARBA00023065"/>
    </source>
</evidence>
<evidence type="ECO:0000256" key="2">
    <source>
        <dbReference type="ARBA" id="ARBA00022448"/>
    </source>
</evidence>
<evidence type="ECO:0000256" key="1">
    <source>
        <dbReference type="ARBA" id="ARBA00009477"/>
    </source>
</evidence>
<dbReference type="InterPro" id="IPR058649">
    <property type="entry name" value="CzcB_C"/>
</dbReference>
<evidence type="ECO:0000259" key="7">
    <source>
        <dbReference type="Pfam" id="PF25919"/>
    </source>
</evidence>
<dbReference type="GO" id="GO:0030288">
    <property type="term" value="C:outer membrane-bounded periplasmic space"/>
    <property type="evidence" value="ECO:0007669"/>
    <property type="project" value="TreeGrafter"/>
</dbReference>
<protein>
    <submittedName>
        <fullName evidence="10">Efflux transporter, RND family, MFP subunit</fullName>
    </submittedName>
</protein>
<dbReference type="PANTHER" id="PTHR30097">
    <property type="entry name" value="CATION EFFLUX SYSTEM PROTEIN CUSB"/>
    <property type="match status" value="1"/>
</dbReference>
<feature type="chain" id="PRO_5004166053" evidence="6">
    <location>
        <begin position="19"/>
        <end position="471"/>
    </location>
</feature>
<dbReference type="GO" id="GO:0015679">
    <property type="term" value="P:plasma membrane copper ion transport"/>
    <property type="evidence" value="ECO:0007669"/>
    <property type="project" value="TreeGrafter"/>
</dbReference>
<dbReference type="Gene3D" id="2.40.30.170">
    <property type="match status" value="1"/>
</dbReference>
<dbReference type="GO" id="GO:0022857">
    <property type="term" value="F:transmembrane transporter activity"/>
    <property type="evidence" value="ECO:0007669"/>
    <property type="project" value="InterPro"/>
</dbReference>
<dbReference type="InterPro" id="IPR058790">
    <property type="entry name" value="BSH_CusB"/>
</dbReference>
<dbReference type="FunFam" id="2.40.420.20:FF:000003">
    <property type="entry name" value="Cation efflux system protein cusB"/>
    <property type="match status" value="1"/>
</dbReference>
<dbReference type="Pfam" id="PF25954">
    <property type="entry name" value="Beta-barrel_RND_2"/>
    <property type="match status" value="1"/>
</dbReference>
<evidence type="ECO:0000313" key="10">
    <source>
        <dbReference type="EMBL" id="ABJ08579.1"/>
    </source>
</evidence>
<comment type="similarity">
    <text evidence="1">Belongs to the membrane fusion protein (MFP) (TC 8.A.1) family.</text>
</comment>
<dbReference type="STRING" id="316055.RPE_4659"/>
<dbReference type="GO" id="GO:0060003">
    <property type="term" value="P:copper ion export"/>
    <property type="evidence" value="ECO:0007669"/>
    <property type="project" value="TreeGrafter"/>
</dbReference>
<dbReference type="PANTHER" id="PTHR30097:SF15">
    <property type="entry name" value="CATION EFFLUX SYSTEM PROTEIN CUSB"/>
    <property type="match status" value="1"/>
</dbReference>
<evidence type="ECO:0000256" key="6">
    <source>
        <dbReference type="SAM" id="SignalP"/>
    </source>
</evidence>
<dbReference type="KEGG" id="rpe:RPE_4659"/>
<dbReference type="InterPro" id="IPR058792">
    <property type="entry name" value="Beta-barrel_RND_2"/>
</dbReference>
<dbReference type="EMBL" id="CP000463">
    <property type="protein sequence ID" value="ABJ08579.1"/>
    <property type="molecule type" value="Genomic_DNA"/>
</dbReference>
<feature type="signal peptide" evidence="6">
    <location>
        <begin position="1"/>
        <end position="18"/>
    </location>
</feature>
<dbReference type="InterPro" id="IPR006143">
    <property type="entry name" value="RND_pump_MFP"/>
</dbReference>
<dbReference type="AlphaFoldDB" id="Q07HK5"/>
<keyword evidence="4" id="KW-0406">Ion transport</keyword>
<dbReference type="GO" id="GO:0016020">
    <property type="term" value="C:membrane"/>
    <property type="evidence" value="ECO:0007669"/>
    <property type="project" value="InterPro"/>
</dbReference>
<gene>
    <name evidence="10" type="ordered locus">RPE_4659</name>
</gene>
<dbReference type="NCBIfam" id="TIGR01730">
    <property type="entry name" value="RND_mfp"/>
    <property type="match status" value="1"/>
</dbReference>
<sequence>MSRAFLVGVVAVAMLATAGRGLSGDSEHRHDTHAASPATAAPPQPSAEAPIYYQHPDGKPSYSLTPKTTPDGRAFRAVPPGADLSFDDDATPPAPAPVAATDRKIKFYRNPMGLADTSPVPKKDSMGMDYIPVYADEDLDDGAIKLSPGKIQRSGVQSERVASRVIRASIRAPGVIQLDERRVSVIAMRSESWIQKIADVTTGSRVTKGQPLMQVYSATVAAAAADFVSTINSKTTGGNAAFGRGSRQKLINLDVPEAAIAAMEKSGNASVMIDWVAPRDGIVLERNAIEGMRAQPGEVLFRVADLSEVWALVDVAERDLGAVAVGQRVSVRPRAYPQREFLGTVAVIYPLFGRDTRTARLRVALANPDAALLPEMYVDATIEAGNPQPVLAAPESAVLDSGERQLVLIAKGDGRFEPRAVKLGARGGGYVELRDGVSEGDAVVVSANFLIDAESNLKAALKSLSDAGSKP</sequence>
<keyword evidence="2" id="KW-0813">Transport</keyword>
<evidence type="ECO:0000256" key="5">
    <source>
        <dbReference type="SAM" id="MobiDB-lite"/>
    </source>
</evidence>
<dbReference type="eggNOG" id="COG0845">
    <property type="taxonomic scope" value="Bacteria"/>
</dbReference>
<dbReference type="Pfam" id="PF25975">
    <property type="entry name" value="CzcB_C"/>
    <property type="match status" value="1"/>
</dbReference>
<accession>Q07HK5</accession>
<feature type="domain" description="CusB-like beta-barrel" evidence="8">
    <location>
        <begin position="308"/>
        <end position="384"/>
    </location>
</feature>
<evidence type="ECO:0000259" key="9">
    <source>
        <dbReference type="Pfam" id="PF25975"/>
    </source>
</evidence>
<dbReference type="GO" id="GO:0046914">
    <property type="term" value="F:transition metal ion binding"/>
    <property type="evidence" value="ECO:0007669"/>
    <property type="project" value="TreeGrafter"/>
</dbReference>
<dbReference type="HOGENOM" id="CLU_018816_13_1_5"/>
<dbReference type="Pfam" id="PF25919">
    <property type="entry name" value="BSH_CusB"/>
    <property type="match status" value="1"/>
</dbReference>
<organism evidence="10">
    <name type="scientific">Rhodopseudomonas palustris (strain BisA53)</name>
    <dbReference type="NCBI Taxonomy" id="316055"/>
    <lineage>
        <taxon>Bacteria</taxon>
        <taxon>Pseudomonadati</taxon>
        <taxon>Pseudomonadota</taxon>
        <taxon>Alphaproteobacteria</taxon>
        <taxon>Hyphomicrobiales</taxon>
        <taxon>Nitrobacteraceae</taxon>
        <taxon>Rhodopseudomonas</taxon>
    </lineage>
</organism>
<name>Q07HK5_RHOP5</name>
<dbReference type="InterPro" id="IPR051909">
    <property type="entry name" value="MFP_Cation_Efflux"/>
</dbReference>
<dbReference type="OrthoDB" id="9806939at2"/>
<proteinExistence type="inferred from homology"/>
<dbReference type="SUPFAM" id="SSF111369">
    <property type="entry name" value="HlyD-like secretion proteins"/>
    <property type="match status" value="1"/>
</dbReference>
<feature type="domain" description="CzcB-like C-terminal circularly permuted SH3-like" evidence="9">
    <location>
        <begin position="392"/>
        <end position="451"/>
    </location>
</feature>
<evidence type="ECO:0000256" key="3">
    <source>
        <dbReference type="ARBA" id="ARBA00022729"/>
    </source>
</evidence>
<keyword evidence="3 6" id="KW-0732">Signal</keyword>
<feature type="region of interest" description="Disordered" evidence="5">
    <location>
        <begin position="21"/>
        <end position="97"/>
    </location>
</feature>
<reference evidence="10" key="1">
    <citation type="submission" date="2006-09" db="EMBL/GenBank/DDBJ databases">
        <title>Complete sequence of Rhodopseudomonas palustris BisA53.</title>
        <authorList>
            <consortium name="US DOE Joint Genome Institute"/>
            <person name="Copeland A."/>
            <person name="Lucas S."/>
            <person name="Lapidus A."/>
            <person name="Barry K."/>
            <person name="Detter J.C."/>
            <person name="Glavina del Rio T."/>
            <person name="Hammon N."/>
            <person name="Israni S."/>
            <person name="Dalin E."/>
            <person name="Tice H."/>
            <person name="Pitluck S."/>
            <person name="Chain P."/>
            <person name="Malfatti S."/>
            <person name="Shin M."/>
            <person name="Vergez L."/>
            <person name="Schmutz J."/>
            <person name="Larimer F."/>
            <person name="Land M."/>
            <person name="Hauser L."/>
            <person name="Pelletier D.A."/>
            <person name="Kyrpides N."/>
            <person name="Kim E."/>
            <person name="Harwood C.S."/>
            <person name="Oda Y."/>
            <person name="Richardson P."/>
        </authorList>
    </citation>
    <scope>NUCLEOTIDE SEQUENCE [LARGE SCALE GENOMIC DNA]</scope>
    <source>
        <strain evidence="10">BisA53</strain>
    </source>
</reference>